<reference evidence="6 7" key="1">
    <citation type="journal article" date="2019" name="Genome Biol. Evol.">
        <title>The Rhododendron genome and chromosomal organization provide insight into shared whole-genome duplications across the heath family (Ericaceae).</title>
        <authorList>
            <person name="Soza V.L."/>
            <person name="Lindsley D."/>
            <person name="Waalkes A."/>
            <person name="Ramage E."/>
            <person name="Patwardhan R.P."/>
            <person name="Burton J.N."/>
            <person name="Adey A."/>
            <person name="Kumar A."/>
            <person name="Qiu R."/>
            <person name="Shendure J."/>
            <person name="Hall B."/>
        </authorList>
    </citation>
    <scope>NUCLEOTIDE SEQUENCE [LARGE SCALE GENOMIC DNA]</scope>
    <source>
        <strain evidence="6">RSF 1966-606</strain>
    </source>
</reference>
<keyword evidence="1" id="KW-0808">Transferase</keyword>
<dbReference type="PANTHER" id="PTHR47989">
    <property type="entry name" value="OS01G0750732 PROTEIN"/>
    <property type="match status" value="1"/>
</dbReference>
<dbReference type="PROSITE" id="PS00108">
    <property type="entry name" value="PROTEIN_KINASE_ST"/>
    <property type="match status" value="1"/>
</dbReference>
<dbReference type="AlphaFoldDB" id="A0A6A4M5N9"/>
<evidence type="ECO:0000256" key="1">
    <source>
        <dbReference type="ARBA" id="ARBA00022527"/>
    </source>
</evidence>
<feature type="transmembrane region" description="Helical" evidence="4">
    <location>
        <begin position="7"/>
        <end position="30"/>
    </location>
</feature>
<keyword evidence="1" id="KW-0418">Kinase</keyword>
<evidence type="ECO:0000313" key="7">
    <source>
        <dbReference type="Proteomes" id="UP000428333"/>
    </source>
</evidence>
<accession>A0A6A4M5N9</accession>
<dbReference type="OrthoDB" id="4062651at2759"/>
<dbReference type="PROSITE" id="PS50011">
    <property type="entry name" value="PROTEIN_KINASE_DOM"/>
    <property type="match status" value="1"/>
</dbReference>
<evidence type="ECO:0000256" key="3">
    <source>
        <dbReference type="ARBA" id="ARBA00022840"/>
    </source>
</evidence>
<dbReference type="InterPro" id="IPR011009">
    <property type="entry name" value="Kinase-like_dom_sf"/>
</dbReference>
<dbReference type="GO" id="GO:0004674">
    <property type="term" value="F:protein serine/threonine kinase activity"/>
    <property type="evidence" value="ECO:0007669"/>
    <property type="project" value="UniProtKB-KW"/>
</dbReference>
<organism evidence="6 7">
    <name type="scientific">Rhododendron williamsianum</name>
    <dbReference type="NCBI Taxonomy" id="262921"/>
    <lineage>
        <taxon>Eukaryota</taxon>
        <taxon>Viridiplantae</taxon>
        <taxon>Streptophyta</taxon>
        <taxon>Embryophyta</taxon>
        <taxon>Tracheophyta</taxon>
        <taxon>Spermatophyta</taxon>
        <taxon>Magnoliopsida</taxon>
        <taxon>eudicotyledons</taxon>
        <taxon>Gunneridae</taxon>
        <taxon>Pentapetalae</taxon>
        <taxon>asterids</taxon>
        <taxon>Ericales</taxon>
        <taxon>Ericaceae</taxon>
        <taxon>Ericoideae</taxon>
        <taxon>Rhodoreae</taxon>
        <taxon>Rhododendron</taxon>
    </lineage>
</organism>
<dbReference type="SUPFAM" id="SSF56112">
    <property type="entry name" value="Protein kinase-like (PK-like)"/>
    <property type="match status" value="1"/>
</dbReference>
<dbReference type="SMART" id="SM00220">
    <property type="entry name" value="S_TKc"/>
    <property type="match status" value="1"/>
</dbReference>
<name>A0A6A4M5N9_9ERIC</name>
<feature type="non-terminal residue" evidence="6">
    <location>
        <position position="1"/>
    </location>
</feature>
<proteinExistence type="predicted"/>
<comment type="caution">
    <text evidence="6">The sequence shown here is derived from an EMBL/GenBank/DDBJ whole genome shotgun (WGS) entry which is preliminary data.</text>
</comment>
<evidence type="ECO:0000256" key="2">
    <source>
        <dbReference type="ARBA" id="ARBA00022741"/>
    </source>
</evidence>
<sequence length="396" mass="43481">MAQKGELVVIGISVGVALGIFIAVLAFLGICWFKKRSHLQNANNDHSGMILPIRTNGLGSSIDSSASLSDSEYVTGSDYLPKGSHFSWWSYRSKDGLASASGIPRYLYKSKPLRVPRDIQKATQNFTTILGQGSFGPVYKASMATGEVVAVKVLASDSKQGEKEFQTEAASPESGEFGQEEEVLSWDVRLEIALDISHGIGYLHDGAVPPIIHRDLKSANILLDRSMRAKVADFGLSKEEAFDGRKSGIKGTYGYIDPEYITTKKFTTKSDIYSFGIILFELITAIHPQQNLMEYINLAGMSPDGADEILDKRLIGDCKIVEVRNLASIAHKCLRKTSRRRPSIAEVSQAISKIKQSRLSKDDTMSFSREDAAGLVCRTELQQVQLGKMSSINEIM</sequence>
<feature type="domain" description="Protein kinase" evidence="5">
    <location>
        <begin position="124"/>
        <end position="359"/>
    </location>
</feature>
<keyword evidence="1" id="KW-0723">Serine/threonine-protein kinase</keyword>
<evidence type="ECO:0000256" key="4">
    <source>
        <dbReference type="SAM" id="Phobius"/>
    </source>
</evidence>
<dbReference type="PANTHER" id="PTHR47989:SF43">
    <property type="entry name" value="CALCIUM_CALMODULIN-REGULATED RECEPTOR-LIKE KINASE 2"/>
    <property type="match status" value="1"/>
</dbReference>
<dbReference type="InterPro" id="IPR008271">
    <property type="entry name" value="Ser/Thr_kinase_AS"/>
</dbReference>
<evidence type="ECO:0000313" key="6">
    <source>
        <dbReference type="EMBL" id="KAE9466653.1"/>
    </source>
</evidence>
<dbReference type="Pfam" id="PF00069">
    <property type="entry name" value="Pkinase"/>
    <property type="match status" value="1"/>
</dbReference>
<keyword evidence="4" id="KW-1133">Transmembrane helix</keyword>
<evidence type="ECO:0000259" key="5">
    <source>
        <dbReference type="PROSITE" id="PS50011"/>
    </source>
</evidence>
<dbReference type="Gene3D" id="1.10.510.10">
    <property type="entry name" value="Transferase(Phosphotransferase) domain 1"/>
    <property type="match status" value="1"/>
</dbReference>
<keyword evidence="4" id="KW-0812">Transmembrane</keyword>
<keyword evidence="4" id="KW-0472">Membrane</keyword>
<dbReference type="EMBL" id="QEFC01000081">
    <property type="protein sequence ID" value="KAE9466653.1"/>
    <property type="molecule type" value="Genomic_DNA"/>
</dbReference>
<dbReference type="GO" id="GO:0005524">
    <property type="term" value="F:ATP binding"/>
    <property type="evidence" value="ECO:0007669"/>
    <property type="project" value="UniProtKB-KW"/>
</dbReference>
<dbReference type="Gene3D" id="3.30.200.20">
    <property type="entry name" value="Phosphorylase Kinase, domain 1"/>
    <property type="match status" value="1"/>
</dbReference>
<protein>
    <recommendedName>
        <fullName evidence="5">Protein kinase domain-containing protein</fullName>
    </recommendedName>
</protein>
<keyword evidence="7" id="KW-1185">Reference proteome</keyword>
<dbReference type="Proteomes" id="UP000428333">
    <property type="component" value="Linkage Group LG01"/>
</dbReference>
<keyword evidence="3" id="KW-0067">ATP-binding</keyword>
<dbReference type="InterPro" id="IPR000719">
    <property type="entry name" value="Prot_kinase_dom"/>
</dbReference>
<keyword evidence="2" id="KW-0547">Nucleotide-binding</keyword>
<gene>
    <name evidence="6" type="ORF">C3L33_01438</name>
</gene>